<dbReference type="RefSeq" id="WP_209676555.1">
    <property type="nucleotide sequence ID" value="NZ_JAGIOI010000001.1"/>
</dbReference>
<keyword evidence="2" id="KW-0808">Transferase</keyword>
<dbReference type="GO" id="GO:0047330">
    <property type="term" value="F:polyphosphate-glucose phosphotransferase activity"/>
    <property type="evidence" value="ECO:0007669"/>
    <property type="project" value="UniProtKB-EC"/>
</dbReference>
<organism evidence="2 3">
    <name type="scientific">Arthrobacter stackebrandtii</name>
    <dbReference type="NCBI Taxonomy" id="272161"/>
    <lineage>
        <taxon>Bacteria</taxon>
        <taxon>Bacillati</taxon>
        <taxon>Actinomycetota</taxon>
        <taxon>Actinomycetes</taxon>
        <taxon>Micrococcales</taxon>
        <taxon>Micrococcaceae</taxon>
        <taxon>Arthrobacter</taxon>
    </lineage>
</organism>
<sequence length="252" mass="25833">MSQNTTLRLGIDIGGTAIKYGVVNTSTGECASPLAQVPTPDTPADVAEALRTIAAAVQALEQAPPADSPVGVAFPAIIRRGRACSAANISQEWLDMDVNGYFGDALGRPVHALNDADAAGLAEASLGAGQGRDGAVLVLTLGTGIGSAMVVDGRLVPNYELGHLEIGGAKAESRASAVARERDGLGWEDYAVRLQEYLRHVEMLFSPELIILGGGISVRHADFLPHVQLATPVVPAVLNNSAGVVGAALAVA</sequence>
<dbReference type="EMBL" id="JAGIOI010000001">
    <property type="protein sequence ID" value="MBP2411434.1"/>
    <property type="molecule type" value="Genomic_DNA"/>
</dbReference>
<evidence type="ECO:0000256" key="1">
    <source>
        <dbReference type="ARBA" id="ARBA00006479"/>
    </source>
</evidence>
<protein>
    <submittedName>
        <fullName evidence="2">Polyphosphate glucokinase</fullName>
        <ecNumber evidence="2">2.7.1.63</ecNumber>
    </submittedName>
</protein>
<dbReference type="InterPro" id="IPR043129">
    <property type="entry name" value="ATPase_NBD"/>
</dbReference>
<dbReference type="Gene3D" id="3.30.420.40">
    <property type="match status" value="2"/>
</dbReference>
<proteinExistence type="inferred from homology"/>
<dbReference type="NCBIfam" id="NF045942">
    <property type="entry name" value="PolPhglucPhase"/>
    <property type="match status" value="1"/>
</dbReference>
<dbReference type="InterPro" id="IPR000600">
    <property type="entry name" value="ROK"/>
</dbReference>
<dbReference type="Proteomes" id="UP000711614">
    <property type="component" value="Unassembled WGS sequence"/>
</dbReference>
<accession>A0ABS4YRP9</accession>
<reference evidence="2 3" key="1">
    <citation type="submission" date="2021-03" db="EMBL/GenBank/DDBJ databases">
        <title>Sequencing the genomes of 1000 actinobacteria strains.</title>
        <authorList>
            <person name="Klenk H.-P."/>
        </authorList>
    </citation>
    <scope>NUCLEOTIDE SEQUENCE [LARGE SCALE GENOMIC DNA]</scope>
    <source>
        <strain evidence="2 3">DSM 16005</strain>
    </source>
</reference>
<name>A0ABS4YRP9_9MICC</name>
<dbReference type="SUPFAM" id="SSF53067">
    <property type="entry name" value="Actin-like ATPase domain"/>
    <property type="match status" value="1"/>
</dbReference>
<dbReference type="PANTHER" id="PTHR18964:SF146">
    <property type="entry name" value="POLYPHOSPHATE GLUCOKINASE"/>
    <property type="match status" value="1"/>
</dbReference>
<evidence type="ECO:0000313" key="2">
    <source>
        <dbReference type="EMBL" id="MBP2411434.1"/>
    </source>
</evidence>
<comment type="similarity">
    <text evidence="1">Belongs to the ROK (NagC/XylR) family.</text>
</comment>
<gene>
    <name evidence="2" type="ORF">JOF48_000233</name>
</gene>
<evidence type="ECO:0000313" key="3">
    <source>
        <dbReference type="Proteomes" id="UP000711614"/>
    </source>
</evidence>
<dbReference type="Pfam" id="PF00480">
    <property type="entry name" value="ROK"/>
    <property type="match status" value="1"/>
</dbReference>
<keyword evidence="3" id="KW-1185">Reference proteome</keyword>
<dbReference type="EC" id="2.7.1.63" evidence="2"/>
<comment type="caution">
    <text evidence="2">The sequence shown here is derived from an EMBL/GenBank/DDBJ whole genome shotgun (WGS) entry which is preliminary data.</text>
</comment>
<dbReference type="CDD" id="cd24058">
    <property type="entry name" value="ASKHA_NBD_ROK_PPGK"/>
    <property type="match status" value="1"/>
</dbReference>
<dbReference type="PANTHER" id="PTHR18964">
    <property type="entry name" value="ROK (REPRESSOR, ORF, KINASE) FAMILY"/>
    <property type="match status" value="1"/>
</dbReference>